<dbReference type="EMBL" id="JAANQT010000428">
    <property type="protein sequence ID" value="KAG1311081.1"/>
    <property type="molecule type" value="Genomic_DNA"/>
</dbReference>
<organism evidence="2 3">
    <name type="scientific">Rhizopus oryzae</name>
    <name type="common">Mucormycosis agent</name>
    <name type="synonym">Rhizopus arrhizus var. delemar</name>
    <dbReference type="NCBI Taxonomy" id="64495"/>
    <lineage>
        <taxon>Eukaryota</taxon>
        <taxon>Fungi</taxon>
        <taxon>Fungi incertae sedis</taxon>
        <taxon>Mucoromycota</taxon>
        <taxon>Mucoromycotina</taxon>
        <taxon>Mucoromycetes</taxon>
        <taxon>Mucorales</taxon>
        <taxon>Mucorineae</taxon>
        <taxon>Rhizopodaceae</taxon>
        <taxon>Rhizopus</taxon>
    </lineage>
</organism>
<sequence length="274" mass="31775">MQQGHSICCYYCLSIGLVSTITLTVQIFDKEHKSSIEEVVYIKLNDSHPCDHQYVVNQYIKNVEEQLSLHNIKSHPVLLKFLKEAMEQNLEELFFWLGAYAFDRDISEEEKKDLLFAKLVLADYYANCDASSGYEVMLMESAGENSDDRAKENTMKLLECSIRSLKAEMEKVKFASLETFKKRRFLTCLYAKDKLTLLTTFLVNSDRWGFTFVREAVVPRSWVGRHAWLRMFELIFCLKSYLDEQAEVSDQLSKEASGWVVMKQSATINDMAKI</sequence>
<proteinExistence type="predicted"/>
<evidence type="ECO:0000313" key="2">
    <source>
        <dbReference type="EMBL" id="KAG1311081.1"/>
    </source>
</evidence>
<gene>
    <name evidence="2" type="ORF">G6F64_004064</name>
</gene>
<feature type="transmembrane region" description="Helical" evidence="1">
    <location>
        <begin position="7"/>
        <end position="28"/>
    </location>
</feature>
<dbReference type="AlphaFoldDB" id="A0A9P6XDS2"/>
<keyword evidence="1" id="KW-0812">Transmembrane</keyword>
<protein>
    <submittedName>
        <fullName evidence="2">Uncharacterized protein</fullName>
    </submittedName>
</protein>
<keyword evidence="1" id="KW-0472">Membrane</keyword>
<keyword evidence="3" id="KW-1185">Reference proteome</keyword>
<reference evidence="2" key="1">
    <citation type="journal article" date="2020" name="Microb. Genom.">
        <title>Genetic diversity of clinical and environmental Mucorales isolates obtained from an investigation of mucormycosis cases among solid organ transplant recipients.</title>
        <authorList>
            <person name="Nguyen M.H."/>
            <person name="Kaul D."/>
            <person name="Muto C."/>
            <person name="Cheng S.J."/>
            <person name="Richter R.A."/>
            <person name="Bruno V.M."/>
            <person name="Liu G."/>
            <person name="Beyhan S."/>
            <person name="Sundermann A.J."/>
            <person name="Mounaud S."/>
            <person name="Pasculle A.W."/>
            <person name="Nierman W.C."/>
            <person name="Driscoll E."/>
            <person name="Cumbie R."/>
            <person name="Clancy C.J."/>
            <person name="Dupont C.L."/>
        </authorList>
    </citation>
    <scope>NUCLEOTIDE SEQUENCE</scope>
    <source>
        <strain evidence="2">GL11</strain>
    </source>
</reference>
<accession>A0A9P6XDS2</accession>
<keyword evidence="1" id="KW-1133">Transmembrane helix</keyword>
<name>A0A9P6XDS2_RHIOR</name>
<evidence type="ECO:0000313" key="3">
    <source>
        <dbReference type="Proteomes" id="UP000716291"/>
    </source>
</evidence>
<dbReference type="OrthoDB" id="2280511at2759"/>
<comment type="caution">
    <text evidence="2">The sequence shown here is derived from an EMBL/GenBank/DDBJ whole genome shotgun (WGS) entry which is preliminary data.</text>
</comment>
<evidence type="ECO:0000256" key="1">
    <source>
        <dbReference type="SAM" id="Phobius"/>
    </source>
</evidence>
<dbReference type="Proteomes" id="UP000716291">
    <property type="component" value="Unassembled WGS sequence"/>
</dbReference>